<dbReference type="Pfam" id="PF00651">
    <property type="entry name" value="BTB"/>
    <property type="match status" value="1"/>
</dbReference>
<dbReference type="InterPro" id="IPR011333">
    <property type="entry name" value="SKP1/BTB/POZ_sf"/>
</dbReference>
<dbReference type="PANTHER" id="PTHR45774:SF3">
    <property type="entry name" value="BTB (POZ) DOMAIN-CONTAINING 2B-RELATED"/>
    <property type="match status" value="1"/>
</dbReference>
<dbReference type="EMBL" id="JBICBT010000225">
    <property type="protein sequence ID" value="KAL3120046.1"/>
    <property type="molecule type" value="Genomic_DNA"/>
</dbReference>
<feature type="compositionally biased region" description="Polar residues" evidence="1">
    <location>
        <begin position="21"/>
        <end position="30"/>
    </location>
</feature>
<dbReference type="Gene3D" id="1.25.40.420">
    <property type="match status" value="1"/>
</dbReference>
<feature type="region of interest" description="Disordered" evidence="1">
    <location>
        <begin position="1"/>
        <end position="36"/>
    </location>
</feature>
<dbReference type="InterPro" id="IPR011705">
    <property type="entry name" value="BACK"/>
</dbReference>
<dbReference type="Gene3D" id="3.30.710.10">
    <property type="entry name" value="Potassium Channel Kv1.1, Chain A"/>
    <property type="match status" value="1"/>
</dbReference>
<feature type="compositionally biased region" description="Acidic residues" evidence="1">
    <location>
        <begin position="238"/>
        <end position="248"/>
    </location>
</feature>
<protein>
    <recommendedName>
        <fullName evidence="2">BTB domain-containing protein</fullName>
    </recommendedName>
</protein>
<comment type="caution">
    <text evidence="3">The sequence shown here is derived from an EMBL/GenBank/DDBJ whole genome shotgun (WGS) entry which is preliminary data.</text>
</comment>
<name>A0ABD2LXU3_9BILA</name>
<feature type="domain" description="BTB" evidence="2">
    <location>
        <begin position="1169"/>
        <end position="1243"/>
    </location>
</feature>
<dbReference type="SUPFAM" id="SSF52540">
    <property type="entry name" value="P-loop containing nucleoside triphosphate hydrolases"/>
    <property type="match status" value="1"/>
</dbReference>
<evidence type="ECO:0000313" key="3">
    <source>
        <dbReference type="EMBL" id="KAL3120046.1"/>
    </source>
</evidence>
<dbReference type="InterPro" id="IPR027417">
    <property type="entry name" value="P-loop_NTPase"/>
</dbReference>
<dbReference type="SMART" id="SM00225">
    <property type="entry name" value="BTB"/>
    <property type="match status" value="1"/>
</dbReference>
<organism evidence="3 4">
    <name type="scientific">Heterodera trifolii</name>
    <dbReference type="NCBI Taxonomy" id="157864"/>
    <lineage>
        <taxon>Eukaryota</taxon>
        <taxon>Metazoa</taxon>
        <taxon>Ecdysozoa</taxon>
        <taxon>Nematoda</taxon>
        <taxon>Chromadorea</taxon>
        <taxon>Rhabditida</taxon>
        <taxon>Tylenchina</taxon>
        <taxon>Tylenchomorpha</taxon>
        <taxon>Tylenchoidea</taxon>
        <taxon>Heteroderidae</taxon>
        <taxon>Heteroderinae</taxon>
        <taxon>Heterodera</taxon>
    </lineage>
</organism>
<evidence type="ECO:0000259" key="2">
    <source>
        <dbReference type="PROSITE" id="PS50097"/>
    </source>
</evidence>
<dbReference type="Pfam" id="PF07707">
    <property type="entry name" value="BACK"/>
    <property type="match status" value="1"/>
</dbReference>
<sequence>MHKSKKCKRSKKSVSAASSRQMPSAPNSTMYEDLTSSDESVIVDKISPLTPTTNAVVEPNLDDAVQFVLSPADIDRIFSDDPEMADEVGKRISSSENGQQIKKMSVKSALGPSVMIEKESGGYNEPNCGESEVRVGAFETMGAMISVLSEQAPEEMLITEAIKVIESVEGTKRSFDAMIMKKAEEKSGESRQDLGPSVMKKVVIQQIDDAENIGNECEDKRLEKLGKKRRNDDSEGNDKEEEDKEEEVYDGRSVRKMIVCQTTEKLAMAMRFGKKDQWPRTVKIPNEIQSGVSLRLGDIVFVSKYNKLDKFNDWISNAFKINPEAEATAIPSVFQNALERRVGIIMNVLNNEWSDVPKLMDVAFPESEVLQRFYLHQLEPEVDLTLLKPGVLVWVSFVRIQRPPDIAIGPKGMYITPADFEEVSQRELVTHQPCIGTGIQGLTEGYEFPFSKGESMKRCEEGVAAAISGALLRAKAEMEEYSINTNLFLLENRKETIVVTFEHFVQEKRKFVNLTKVWAEDSAVIAKIKGAKKPCASGRVLDVHKTVINGMFVLQAKVMLTFQLAKKHDAESDFEHLSEGWEATLIPSESFQALELRMARFHGKEFSCLANGTDGTSKIWRILLSQMIGAEENTSSEDSSCFERHPALRRLEGGQRHTAELMMDSKPRVVAQQAPPGSGKTYTLAAIVAALMENRGTKVLCLAPLNVAVVKMCEELVGALKTEGSDEIPLALFSGTGKAKYRDHLDKISGNLLEAVATDEEFWEKLQQKEKREVTRYLQSVKKRPRIAKEALIAEYVLNMEKRRVLCCTLGFAEQIGRLITDRNVVVLDEAGQGSFVQICSTLSSLVEMRKVLITGDRYQLSVNMQSTPEPVREGYGFDTILINLDNANGVDKTTLLTNYRSHWQIVACVEHMVYKPHGETLNHGPGSFRMLTDFFKMPVADSPILLIHQDTLMEHELTSYSATNSGQTRTVMELLELLDNFPGSIRIISLYAGQAAQIGIELKERGLESKIASMTSDAMQGHEADLTIIATTVSRQSNWTDWQRSNHAKDRKNEFWGDSQRVNVALSRGKHGISAVCCLTTLVSLSKTTASMLIGLQVLLLPHPHRLGLLSLRTVHNTSELSSKIHRISHPYNRDNCRIHQPLLRFGALSLRLVPNSSVGAAKELAMCPLVVPFHRHKHSIELLPAHRLILKNASDVFKAMFRFDSKNERAENAVVEIPDVEAAAFKVMLSFIYADDLSKLNGDNAMAVLYAADKYNIPGLVDRSLQIPFSELRNVFFAYAQARLFDFEDYCNDCLDYIDGNADALLKSDGFLQIDQKLLCEILERQLQIREEISIWQACRENGIECSAENRRQMLGPALFKIRFPFLSQEDFSEKIGKKNSIQFLSENEVIAINHFHSLPNCHGISDGIFPMPFPTNERFMNKGTLLLDIEKVSEFGQEPEDSSRCSKKVYINQKIGVANVRQPFELSHKSVMWRIYGKNML</sequence>
<dbReference type="PANTHER" id="PTHR45774">
    <property type="entry name" value="BTB/POZ DOMAIN-CONTAINING"/>
    <property type="match status" value="1"/>
</dbReference>
<feature type="compositionally biased region" description="Basic and acidic residues" evidence="1">
    <location>
        <begin position="228"/>
        <end position="237"/>
    </location>
</feature>
<gene>
    <name evidence="3" type="ORF">niasHT_003298</name>
</gene>
<keyword evidence="4" id="KW-1185">Reference proteome</keyword>
<feature type="region of interest" description="Disordered" evidence="1">
    <location>
        <begin position="228"/>
        <end position="248"/>
    </location>
</feature>
<feature type="compositionally biased region" description="Basic residues" evidence="1">
    <location>
        <begin position="1"/>
        <end position="12"/>
    </location>
</feature>
<dbReference type="Proteomes" id="UP001620626">
    <property type="component" value="Unassembled WGS sequence"/>
</dbReference>
<evidence type="ECO:0000256" key="1">
    <source>
        <dbReference type="SAM" id="MobiDB-lite"/>
    </source>
</evidence>
<proteinExistence type="predicted"/>
<dbReference type="Pfam" id="PF13087">
    <property type="entry name" value="AAA_12"/>
    <property type="match status" value="1"/>
</dbReference>
<dbReference type="Pfam" id="PF13604">
    <property type="entry name" value="AAA_30"/>
    <property type="match status" value="1"/>
</dbReference>
<dbReference type="Gene3D" id="3.40.50.300">
    <property type="entry name" value="P-loop containing nucleotide triphosphate hydrolases"/>
    <property type="match status" value="2"/>
</dbReference>
<dbReference type="SUPFAM" id="SSF54695">
    <property type="entry name" value="POZ domain"/>
    <property type="match status" value="1"/>
</dbReference>
<dbReference type="PROSITE" id="PS50097">
    <property type="entry name" value="BTB"/>
    <property type="match status" value="1"/>
</dbReference>
<dbReference type="SMART" id="SM00875">
    <property type="entry name" value="BACK"/>
    <property type="match status" value="1"/>
</dbReference>
<reference evidence="3 4" key="1">
    <citation type="submission" date="2024-10" db="EMBL/GenBank/DDBJ databases">
        <authorList>
            <person name="Kim D."/>
        </authorList>
    </citation>
    <scope>NUCLEOTIDE SEQUENCE [LARGE SCALE GENOMIC DNA]</scope>
    <source>
        <strain evidence="3">BH-2024</strain>
    </source>
</reference>
<dbReference type="InterPro" id="IPR000210">
    <property type="entry name" value="BTB/POZ_dom"/>
</dbReference>
<evidence type="ECO:0000313" key="4">
    <source>
        <dbReference type="Proteomes" id="UP001620626"/>
    </source>
</evidence>
<dbReference type="InterPro" id="IPR041679">
    <property type="entry name" value="DNA2/NAM7-like_C"/>
</dbReference>
<accession>A0ABD2LXU3</accession>